<feature type="compositionally biased region" description="Polar residues" evidence="1">
    <location>
        <begin position="191"/>
        <end position="207"/>
    </location>
</feature>
<dbReference type="Proteomes" id="UP001498398">
    <property type="component" value="Unassembled WGS sequence"/>
</dbReference>
<evidence type="ECO:0000313" key="4">
    <source>
        <dbReference type="EMBL" id="KAK7453446.1"/>
    </source>
</evidence>
<keyword evidence="2" id="KW-0472">Membrane</keyword>
<keyword evidence="3" id="KW-0732">Signal</keyword>
<dbReference type="EMBL" id="JBANRG010000026">
    <property type="protein sequence ID" value="KAK7453446.1"/>
    <property type="molecule type" value="Genomic_DNA"/>
</dbReference>
<dbReference type="Gene3D" id="2.60.120.260">
    <property type="entry name" value="Galactose-binding domain-like"/>
    <property type="match status" value="1"/>
</dbReference>
<keyword evidence="2" id="KW-1133">Transmembrane helix</keyword>
<feature type="region of interest" description="Disordered" evidence="1">
    <location>
        <begin position="328"/>
        <end position="356"/>
    </location>
</feature>
<protein>
    <recommendedName>
        <fullName evidence="6">Transmembrane protein</fullName>
    </recommendedName>
</protein>
<name>A0ABR1J8Q4_9AGAR</name>
<feature type="region of interest" description="Disordered" evidence="1">
    <location>
        <begin position="248"/>
        <end position="297"/>
    </location>
</feature>
<evidence type="ECO:0008006" key="6">
    <source>
        <dbReference type="Google" id="ProtNLM"/>
    </source>
</evidence>
<evidence type="ECO:0000256" key="2">
    <source>
        <dbReference type="SAM" id="Phobius"/>
    </source>
</evidence>
<feature type="transmembrane region" description="Helical" evidence="2">
    <location>
        <begin position="215"/>
        <end position="240"/>
    </location>
</feature>
<organism evidence="4 5">
    <name type="scientific">Marasmiellus scandens</name>
    <dbReference type="NCBI Taxonomy" id="2682957"/>
    <lineage>
        <taxon>Eukaryota</taxon>
        <taxon>Fungi</taxon>
        <taxon>Dikarya</taxon>
        <taxon>Basidiomycota</taxon>
        <taxon>Agaricomycotina</taxon>
        <taxon>Agaricomycetes</taxon>
        <taxon>Agaricomycetidae</taxon>
        <taxon>Agaricales</taxon>
        <taxon>Marasmiineae</taxon>
        <taxon>Omphalotaceae</taxon>
        <taxon>Marasmiellus</taxon>
    </lineage>
</organism>
<proteinExistence type="predicted"/>
<feature type="chain" id="PRO_5046539224" description="Transmembrane protein" evidence="3">
    <location>
        <begin position="33"/>
        <end position="433"/>
    </location>
</feature>
<reference evidence="4 5" key="1">
    <citation type="submission" date="2024-01" db="EMBL/GenBank/DDBJ databases">
        <title>A draft genome for the cacao thread blight pathogen Marasmiellus scandens.</title>
        <authorList>
            <person name="Baruah I.K."/>
            <person name="Leung J."/>
            <person name="Bukari Y."/>
            <person name="Amoako-Attah I."/>
            <person name="Meinhardt L.W."/>
            <person name="Bailey B.A."/>
            <person name="Cohen S.P."/>
        </authorList>
    </citation>
    <scope>NUCLEOTIDE SEQUENCE [LARGE SCALE GENOMIC DNA]</scope>
    <source>
        <strain evidence="4 5">GH-19</strain>
    </source>
</reference>
<feature type="signal peptide" evidence="3">
    <location>
        <begin position="1"/>
        <end position="32"/>
    </location>
</feature>
<feature type="compositionally biased region" description="Low complexity" evidence="1">
    <location>
        <begin position="423"/>
        <end position="433"/>
    </location>
</feature>
<sequence length="433" mass="47048">MASFRPSALLFWPARVLLFISLFSLFHISSCARNVTVDDTDLSVKFSDGWQTSSPGNPLNFDGSHHLADLSNSDATAEFEFTGTAVYLMSPRWPYQVGVQVSVDGSQPIAVDLKDPDRTSNDGGPETVNSTVVWGSGELENGTHVLNISFLPGKQFAAVDAIIFTSQDIDESKESTTSSLPAMETGGMWSDKTNSNPEEQVTENHSNDSLPERTIVAIVSGTLCGIAVLAFIIFLVAVLLRRRRRAKKAPSNDFRAGSPYRPPSPPTQEEYNRSLHAQPSMGRSWATASSLTRSESNSSIQKEPLYGIIEEPILVPLPTTTVKQMAADENAAENGRRTSAASAFPNPWRTSGTNDKQVSNGQLRIVETHILSPRTLTEVMDARTYFSHVRSDSVSEEVVKSTPTAVSVSGPVRQPLPLPPRPAQVARALPIPK</sequence>
<evidence type="ECO:0000256" key="1">
    <source>
        <dbReference type="SAM" id="MobiDB-lite"/>
    </source>
</evidence>
<feature type="region of interest" description="Disordered" evidence="1">
    <location>
        <begin position="403"/>
        <end position="433"/>
    </location>
</feature>
<accession>A0ABR1J8Q4</accession>
<keyword evidence="5" id="KW-1185">Reference proteome</keyword>
<feature type="compositionally biased region" description="Polar residues" evidence="1">
    <location>
        <begin position="286"/>
        <end position="297"/>
    </location>
</feature>
<comment type="caution">
    <text evidence="4">The sequence shown here is derived from an EMBL/GenBank/DDBJ whole genome shotgun (WGS) entry which is preliminary data.</text>
</comment>
<keyword evidence="2" id="KW-0812">Transmembrane</keyword>
<gene>
    <name evidence="4" type="ORF">VKT23_011717</name>
</gene>
<evidence type="ECO:0000256" key="3">
    <source>
        <dbReference type="SAM" id="SignalP"/>
    </source>
</evidence>
<evidence type="ECO:0000313" key="5">
    <source>
        <dbReference type="Proteomes" id="UP001498398"/>
    </source>
</evidence>
<feature type="region of interest" description="Disordered" evidence="1">
    <location>
        <begin position="173"/>
        <end position="207"/>
    </location>
</feature>